<keyword evidence="1" id="KW-0472">Membrane</keyword>
<gene>
    <name evidence="2" type="ORF">JOM49_005384</name>
</gene>
<keyword evidence="3" id="KW-1185">Reference proteome</keyword>
<dbReference type="EMBL" id="JAGGMS010000001">
    <property type="protein sequence ID" value="MBP2183858.1"/>
    <property type="molecule type" value="Genomic_DNA"/>
</dbReference>
<accession>A0ABS4PWQ1</accession>
<evidence type="ECO:0000313" key="2">
    <source>
        <dbReference type="EMBL" id="MBP2183858.1"/>
    </source>
</evidence>
<keyword evidence="1" id="KW-0812">Transmembrane</keyword>
<evidence type="ECO:0000256" key="1">
    <source>
        <dbReference type="SAM" id="Phobius"/>
    </source>
</evidence>
<reference evidence="2 3" key="1">
    <citation type="submission" date="2021-03" db="EMBL/GenBank/DDBJ databases">
        <title>Sequencing the genomes of 1000 actinobacteria strains.</title>
        <authorList>
            <person name="Klenk H.-P."/>
        </authorList>
    </citation>
    <scope>NUCLEOTIDE SEQUENCE [LARGE SCALE GENOMIC DNA]</scope>
    <source>
        <strain evidence="2 3">DSM 45510</strain>
    </source>
</reference>
<comment type="caution">
    <text evidence="2">The sequence shown here is derived from an EMBL/GenBank/DDBJ whole genome shotgun (WGS) entry which is preliminary data.</text>
</comment>
<name>A0ABS4PWQ1_9PSEU</name>
<feature type="transmembrane region" description="Helical" evidence="1">
    <location>
        <begin position="21"/>
        <end position="48"/>
    </location>
</feature>
<proteinExistence type="predicted"/>
<sequence>MAGLEKHSGNVRREHGAARTLPVWVVSVATVLVLVLAGVVLLSLWRWIAGLGLAEPDGRAHRKLP</sequence>
<dbReference type="Proteomes" id="UP000741013">
    <property type="component" value="Unassembled WGS sequence"/>
</dbReference>
<keyword evidence="1" id="KW-1133">Transmembrane helix</keyword>
<organism evidence="2 3">
    <name type="scientific">Amycolatopsis magusensis</name>
    <dbReference type="NCBI Taxonomy" id="882444"/>
    <lineage>
        <taxon>Bacteria</taxon>
        <taxon>Bacillati</taxon>
        <taxon>Actinomycetota</taxon>
        <taxon>Actinomycetes</taxon>
        <taxon>Pseudonocardiales</taxon>
        <taxon>Pseudonocardiaceae</taxon>
        <taxon>Amycolatopsis</taxon>
    </lineage>
</organism>
<protein>
    <submittedName>
        <fullName evidence="2">Type VI protein secretion system component VasF</fullName>
    </submittedName>
</protein>
<evidence type="ECO:0000313" key="3">
    <source>
        <dbReference type="Proteomes" id="UP000741013"/>
    </source>
</evidence>
<dbReference type="RefSeq" id="WP_209666951.1">
    <property type="nucleotide sequence ID" value="NZ_JAGGMS010000001.1"/>
</dbReference>